<evidence type="ECO:0000256" key="9">
    <source>
        <dbReference type="ARBA" id="ARBA00023294"/>
    </source>
</evidence>
<dbReference type="InterPro" id="IPR013057">
    <property type="entry name" value="AA_transpt_TM"/>
</dbReference>
<dbReference type="GeneID" id="109009370"/>
<dbReference type="GO" id="GO:0015293">
    <property type="term" value="F:symporter activity"/>
    <property type="evidence" value="ECO:0007669"/>
    <property type="project" value="UniProtKB-KW"/>
</dbReference>
<keyword evidence="7" id="KW-1133">Transmembrane helix</keyword>
<evidence type="ECO:0000256" key="10">
    <source>
        <dbReference type="ARBA" id="ARBA00045588"/>
    </source>
</evidence>
<dbReference type="GO" id="GO:0015171">
    <property type="term" value="F:amino acid transmembrane transporter activity"/>
    <property type="evidence" value="ECO:0000318"/>
    <property type="project" value="GO_Central"/>
</dbReference>
<evidence type="ECO:0000256" key="1">
    <source>
        <dbReference type="ARBA" id="ARBA00004127"/>
    </source>
</evidence>
<keyword evidence="9" id="KW-0927">Auxin signaling pathway</keyword>
<dbReference type="GO" id="GO:0009734">
    <property type="term" value="P:auxin-activated signaling pathway"/>
    <property type="evidence" value="ECO:0007669"/>
    <property type="project" value="UniProtKB-KW"/>
</dbReference>
<comment type="similarity">
    <text evidence="2">Belongs to the amino acid/polyamine transporter 2 family. Amino acid/auxin permease (AAAP) (TC 2.A.18.1) subfamily.</text>
</comment>
<evidence type="ECO:0000256" key="5">
    <source>
        <dbReference type="ARBA" id="ARBA00022847"/>
    </source>
</evidence>
<dbReference type="OrthoDB" id="40134at2759"/>
<evidence type="ECO:0000313" key="12">
    <source>
        <dbReference type="RefSeq" id="XP_018845373.1"/>
    </source>
</evidence>
<organism evidence="11 12">
    <name type="scientific">Juglans regia</name>
    <name type="common">English walnut</name>
    <dbReference type="NCBI Taxonomy" id="51240"/>
    <lineage>
        <taxon>Eukaryota</taxon>
        <taxon>Viridiplantae</taxon>
        <taxon>Streptophyta</taxon>
        <taxon>Embryophyta</taxon>
        <taxon>Tracheophyta</taxon>
        <taxon>Spermatophyta</taxon>
        <taxon>Magnoliopsida</taxon>
        <taxon>eudicotyledons</taxon>
        <taxon>Gunneridae</taxon>
        <taxon>Pentapetalae</taxon>
        <taxon>rosids</taxon>
        <taxon>fabids</taxon>
        <taxon>Fagales</taxon>
        <taxon>Juglandaceae</taxon>
        <taxon>Juglans</taxon>
    </lineage>
</organism>
<evidence type="ECO:0000256" key="7">
    <source>
        <dbReference type="ARBA" id="ARBA00022989"/>
    </source>
</evidence>
<keyword evidence="3" id="KW-0813">Transport</keyword>
<dbReference type="GO" id="GO:0012505">
    <property type="term" value="C:endomembrane system"/>
    <property type="evidence" value="ECO:0007669"/>
    <property type="project" value="UniProtKB-SubCell"/>
</dbReference>
<dbReference type="GO" id="GO:0003333">
    <property type="term" value="P:amino acid transmembrane transport"/>
    <property type="evidence" value="ECO:0000318"/>
    <property type="project" value="GO_Central"/>
</dbReference>
<comment type="function">
    <text evidence="10">Carrier protein involved in proton-driven auxin influx. Mediates the formation of auxin gradient from developing leaves (site of auxin biosynthesis) to tips by contributing to the loading of auxin in vascular tissues and facilitating acropetal (base to tip) auxin transport within inner tissues of the root apex, and basipetal (tip to base) auxin transport within outer tissues of the root apex. May be involved in lateral roots and nodules formation.</text>
</comment>
<gene>
    <name evidence="12" type="primary">LOC109009370</name>
</gene>
<dbReference type="Pfam" id="PF01490">
    <property type="entry name" value="Aa_trans"/>
    <property type="match status" value="1"/>
</dbReference>
<dbReference type="AlphaFoldDB" id="A0A2I4GNA0"/>
<dbReference type="RefSeq" id="XP_018845373.1">
    <property type="nucleotide sequence ID" value="XM_018989828.2"/>
</dbReference>
<dbReference type="Gramene" id="Jr05_03690_p1">
    <property type="protein sequence ID" value="cds.Jr05_03690_p1"/>
    <property type="gene ID" value="Jr05_03690"/>
</dbReference>
<name>A0A2I4GNA0_JUGRE</name>
<dbReference type="STRING" id="51240.A0A2I4GNA0"/>
<keyword evidence="4" id="KW-0812">Transmembrane</keyword>
<sequence>MEALSPNSTVNATTVFKESEVLDPPKQLDAGALFVLKSRGSWLHCGYHLSTSIVAPSLLSLPYALALLGWVAGVLCLILLGLVTFYSYNLLSMVLDHHAQLGQRQLRFRDMARDILGPSWGKYVVGPLQIVICYAAVVAGALLGGQSLKFIYLLSVPNGTMKLYQFIIIFGVLLLILAQIPSFHSLRHINLVSLTLCLAYSTGVTVGSVYIGYSKNGDTRDYSVNGSAENRVFGAVNAVSIIATTYACGIIPEIQATIAPPVQGKMFKGLCVCYAVIASTFFSVAISGYWAFGNHALESSTVISNLMGKEKPLLPTWFLLIINVFTLLQIAAVTVVYLQPTNEVLEKKFADPKMHQFCVRNVVPRFIFRSLSVIIATVFAAMLPFFGDIMAIMGAFGFIPLDFIFPMVVYNVTFKPSKRGLVFWGNTLIAVVSGVLSAIGAIASVRQTVLDANEYRLFANI</sequence>
<keyword evidence="6" id="KW-0029">Amino-acid transport</keyword>
<comment type="subcellular location">
    <subcellularLocation>
        <location evidence="1">Endomembrane system</location>
        <topology evidence="1">Multi-pass membrane protein</topology>
    </subcellularLocation>
</comment>
<proteinExistence type="inferred from homology"/>
<keyword evidence="8" id="KW-0472">Membrane</keyword>
<evidence type="ECO:0000313" key="11">
    <source>
        <dbReference type="Proteomes" id="UP000235220"/>
    </source>
</evidence>
<keyword evidence="11" id="KW-1185">Reference proteome</keyword>
<accession>A0A2I4GNA0</accession>
<dbReference type="Proteomes" id="UP000235220">
    <property type="component" value="Chromosome 5"/>
</dbReference>
<evidence type="ECO:0000256" key="3">
    <source>
        <dbReference type="ARBA" id="ARBA00022448"/>
    </source>
</evidence>
<evidence type="ECO:0000256" key="8">
    <source>
        <dbReference type="ARBA" id="ARBA00023136"/>
    </source>
</evidence>
<dbReference type="GO" id="GO:0016020">
    <property type="term" value="C:membrane"/>
    <property type="evidence" value="ECO:0000318"/>
    <property type="project" value="GO_Central"/>
</dbReference>
<reference evidence="12" key="1">
    <citation type="submission" date="2025-08" db="UniProtKB">
        <authorList>
            <consortium name="RefSeq"/>
        </authorList>
    </citation>
    <scope>IDENTIFICATION</scope>
    <source>
        <tissue evidence="12">Leaves</tissue>
    </source>
</reference>
<evidence type="ECO:0000256" key="2">
    <source>
        <dbReference type="ARBA" id="ARBA00005590"/>
    </source>
</evidence>
<evidence type="ECO:0000256" key="6">
    <source>
        <dbReference type="ARBA" id="ARBA00022970"/>
    </source>
</evidence>
<dbReference type="PANTHER" id="PTHR48017">
    <property type="entry name" value="OS05G0424000 PROTEIN-RELATED"/>
    <property type="match status" value="1"/>
</dbReference>
<evidence type="ECO:0000256" key="4">
    <source>
        <dbReference type="ARBA" id="ARBA00022692"/>
    </source>
</evidence>
<protein>
    <submittedName>
        <fullName evidence="12">GABA transporter 1-like</fullName>
    </submittedName>
</protein>
<dbReference type="KEGG" id="jre:109009370"/>
<keyword evidence="5" id="KW-0769">Symport</keyword>